<feature type="transmembrane region" description="Helical" evidence="1">
    <location>
        <begin position="12"/>
        <end position="38"/>
    </location>
</feature>
<sequence>MAWVFFDRQSFVALPLAFITVLFLVAGLCFSGSFLVWYRHQPDYDKHPNEVPFRDWITGKFAVWGSQQSSKQAATEILLPMAAAAFGITAMGTIYAILSSMIGSSIVS</sequence>
<keyword evidence="1" id="KW-1133">Transmembrane helix</keyword>
<dbReference type="Proteomes" id="UP000189940">
    <property type="component" value="Unassembled WGS sequence"/>
</dbReference>
<reference evidence="2 3" key="1">
    <citation type="submission" date="2017-02" db="EMBL/GenBank/DDBJ databases">
        <title>Genome sequence of the nitrite-oxidizing bacterium Nitrobacter vulgaris strain Ab1.</title>
        <authorList>
            <person name="Mellbye B.L."/>
            <person name="Davis E.W."/>
            <person name="Spieck E."/>
            <person name="Chang J.H."/>
            <person name="Bottomley P.J."/>
            <person name="Sayavedra-Soto L.A."/>
        </authorList>
    </citation>
    <scope>NUCLEOTIDE SEQUENCE [LARGE SCALE GENOMIC DNA]</scope>
    <source>
        <strain evidence="2 3">Ab1</strain>
    </source>
</reference>
<keyword evidence="1" id="KW-0812">Transmembrane</keyword>
<dbReference type="EMBL" id="MWPQ01000006">
    <property type="protein sequence ID" value="OPH84207.1"/>
    <property type="molecule type" value="Genomic_DNA"/>
</dbReference>
<name>A0A1V4I1V7_NITVU</name>
<protein>
    <submittedName>
        <fullName evidence="2">Uncharacterized protein</fullName>
    </submittedName>
</protein>
<evidence type="ECO:0000256" key="1">
    <source>
        <dbReference type="SAM" id="Phobius"/>
    </source>
</evidence>
<evidence type="ECO:0000313" key="2">
    <source>
        <dbReference type="EMBL" id="OPH84207.1"/>
    </source>
</evidence>
<gene>
    <name evidence="2" type="ORF">B2M20_02685</name>
</gene>
<feature type="transmembrane region" description="Helical" evidence="1">
    <location>
        <begin position="77"/>
        <end position="98"/>
    </location>
</feature>
<evidence type="ECO:0000313" key="3">
    <source>
        <dbReference type="Proteomes" id="UP000189940"/>
    </source>
</evidence>
<comment type="caution">
    <text evidence="2">The sequence shown here is derived from an EMBL/GenBank/DDBJ whole genome shotgun (WGS) entry which is preliminary data.</text>
</comment>
<dbReference type="AlphaFoldDB" id="A0A1V4I1V7"/>
<keyword evidence="3" id="KW-1185">Reference proteome</keyword>
<accession>A0A1V4I1V7</accession>
<keyword evidence="1" id="KW-0472">Membrane</keyword>
<organism evidence="2 3">
    <name type="scientific">Nitrobacter vulgaris</name>
    <dbReference type="NCBI Taxonomy" id="29421"/>
    <lineage>
        <taxon>Bacteria</taxon>
        <taxon>Pseudomonadati</taxon>
        <taxon>Pseudomonadota</taxon>
        <taxon>Alphaproteobacteria</taxon>
        <taxon>Hyphomicrobiales</taxon>
        <taxon>Nitrobacteraceae</taxon>
        <taxon>Nitrobacter</taxon>
    </lineage>
</organism>
<proteinExistence type="predicted"/>